<dbReference type="OrthoDB" id="3766406at2759"/>
<dbReference type="SUPFAM" id="SSF81383">
    <property type="entry name" value="F-box domain"/>
    <property type="match status" value="1"/>
</dbReference>
<gene>
    <name evidence="1" type="ORF">K491DRAFT_49879</name>
</gene>
<dbReference type="Proteomes" id="UP000799324">
    <property type="component" value="Unassembled WGS sequence"/>
</dbReference>
<evidence type="ECO:0008006" key="3">
    <source>
        <dbReference type="Google" id="ProtNLM"/>
    </source>
</evidence>
<dbReference type="InterPro" id="IPR036047">
    <property type="entry name" value="F-box-like_dom_sf"/>
</dbReference>
<proteinExistence type="predicted"/>
<sequence>MHPASAGSLFLPSILPCPVPGLCDFHGSIFNHPDHNNEASKEWFCSYCKEAHPTTLTLRTETSNVESAVDRGGSLLELLPAEVLVHISSYLQPDSQALLALTSRTICAKVGTYSWEAMQNPKGNIGYRERTDFLSSLSRDLPTFAICSSCNILRPNNSAFAWPLLRNHRQRRKSSYPIYLFSDFLVQKVADAPHSATLPLCPSLLACSGTYRKRWTTQERQIAKDAGFGEQEIQSGLAISFAATPRVSKQVGLICHIKYHITLPRPWSQLQVPERFAILRDIYLCPHLYASKLQPRDPTDPTYPSESSIAPWLPDNKPIPKFSTSCLQCPTEFQSFFTSGLDLEPRVQIDVWRHMTGSCGDGCSEAGHCEYKSRPKRVKVLYDATPPLEGFPE</sequence>
<accession>A0A6A6SXD2</accession>
<dbReference type="EMBL" id="MU004403">
    <property type="protein sequence ID" value="KAF2652385.1"/>
    <property type="molecule type" value="Genomic_DNA"/>
</dbReference>
<dbReference type="AlphaFoldDB" id="A0A6A6SXD2"/>
<protein>
    <recommendedName>
        <fullName evidence="3">F-box domain-containing protein</fullName>
    </recommendedName>
</protein>
<evidence type="ECO:0000313" key="1">
    <source>
        <dbReference type="EMBL" id="KAF2652385.1"/>
    </source>
</evidence>
<name>A0A6A6SXD2_9PLEO</name>
<evidence type="ECO:0000313" key="2">
    <source>
        <dbReference type="Proteomes" id="UP000799324"/>
    </source>
</evidence>
<reference evidence="1" key="1">
    <citation type="journal article" date="2020" name="Stud. Mycol.">
        <title>101 Dothideomycetes genomes: a test case for predicting lifestyles and emergence of pathogens.</title>
        <authorList>
            <person name="Haridas S."/>
            <person name="Albert R."/>
            <person name="Binder M."/>
            <person name="Bloem J."/>
            <person name="Labutti K."/>
            <person name="Salamov A."/>
            <person name="Andreopoulos B."/>
            <person name="Baker S."/>
            <person name="Barry K."/>
            <person name="Bills G."/>
            <person name="Bluhm B."/>
            <person name="Cannon C."/>
            <person name="Castanera R."/>
            <person name="Culley D."/>
            <person name="Daum C."/>
            <person name="Ezra D."/>
            <person name="Gonzalez J."/>
            <person name="Henrissat B."/>
            <person name="Kuo A."/>
            <person name="Liang C."/>
            <person name="Lipzen A."/>
            <person name="Lutzoni F."/>
            <person name="Magnuson J."/>
            <person name="Mondo S."/>
            <person name="Nolan M."/>
            <person name="Ohm R."/>
            <person name="Pangilinan J."/>
            <person name="Park H.-J."/>
            <person name="Ramirez L."/>
            <person name="Alfaro M."/>
            <person name="Sun H."/>
            <person name="Tritt A."/>
            <person name="Yoshinaga Y."/>
            <person name="Zwiers L.-H."/>
            <person name="Turgeon B."/>
            <person name="Goodwin S."/>
            <person name="Spatafora J."/>
            <person name="Crous P."/>
            <person name="Grigoriev I."/>
        </authorList>
    </citation>
    <scope>NUCLEOTIDE SEQUENCE</scope>
    <source>
        <strain evidence="1">CBS 122681</strain>
    </source>
</reference>
<keyword evidence="2" id="KW-1185">Reference proteome</keyword>
<organism evidence="1 2">
    <name type="scientific">Lophiostoma macrostomum CBS 122681</name>
    <dbReference type="NCBI Taxonomy" id="1314788"/>
    <lineage>
        <taxon>Eukaryota</taxon>
        <taxon>Fungi</taxon>
        <taxon>Dikarya</taxon>
        <taxon>Ascomycota</taxon>
        <taxon>Pezizomycotina</taxon>
        <taxon>Dothideomycetes</taxon>
        <taxon>Pleosporomycetidae</taxon>
        <taxon>Pleosporales</taxon>
        <taxon>Lophiostomataceae</taxon>
        <taxon>Lophiostoma</taxon>
    </lineage>
</organism>